<evidence type="ECO:0000313" key="1">
    <source>
        <dbReference type="EMBL" id="CEM31238.1"/>
    </source>
</evidence>
<sequence length="259" mass="29088">MRGPVGDRNVFVTSSKIYSVLRVVVGDDAPTFPDMESRREFLSAALEGRVEFLGETTLRAKFWYIPVRHPLTSHWFGVLVKNGEQSEGFASQASGGRVGMISLDCLRDLRLSPALVDLKKKRVFHRIGLFATELFKEVRGCEPRSWLRFLNSIPGETVMEVTVPQQLGKDSLHLCGDHVLFYLIIIFRLQTSELESLFQSHNGSPPVLPPERGPTAQDLRKRLDSLIGVALEVVCSRTLRGQPATSKMDVRKTAHKWMG</sequence>
<proteinExistence type="predicted"/>
<accession>A0A0G4GM49</accession>
<name>A0A0G4GM49_9ALVE</name>
<organism evidence="1">
    <name type="scientific">Chromera velia CCMP2878</name>
    <dbReference type="NCBI Taxonomy" id="1169474"/>
    <lineage>
        <taxon>Eukaryota</taxon>
        <taxon>Sar</taxon>
        <taxon>Alveolata</taxon>
        <taxon>Colpodellida</taxon>
        <taxon>Chromeraceae</taxon>
        <taxon>Chromera</taxon>
    </lineage>
</organism>
<dbReference type="VEuPathDB" id="CryptoDB:Cvel_4913"/>
<reference evidence="1" key="1">
    <citation type="submission" date="2014-11" db="EMBL/GenBank/DDBJ databases">
        <authorList>
            <person name="Otto D Thomas"/>
            <person name="Naeem Raeece"/>
        </authorList>
    </citation>
    <scope>NUCLEOTIDE SEQUENCE</scope>
</reference>
<protein>
    <submittedName>
        <fullName evidence="1">Uncharacterized protein</fullName>
    </submittedName>
</protein>
<gene>
    <name evidence="1" type="ORF">Cvel_4913</name>
</gene>
<dbReference type="EMBL" id="CDMZ01001347">
    <property type="protein sequence ID" value="CEM31238.1"/>
    <property type="molecule type" value="Genomic_DNA"/>
</dbReference>
<dbReference type="AlphaFoldDB" id="A0A0G4GM49"/>
<dbReference type="PhylomeDB" id="A0A0G4GM49"/>